<evidence type="ECO:0000313" key="6">
    <source>
        <dbReference type="EMBL" id="KAK9156816.1"/>
    </source>
</evidence>
<keyword evidence="2" id="KW-0694">RNA-binding</keyword>
<evidence type="ECO:0000313" key="7">
    <source>
        <dbReference type="Proteomes" id="UP001419268"/>
    </source>
</evidence>
<dbReference type="InterPro" id="IPR035979">
    <property type="entry name" value="RBD_domain_sf"/>
</dbReference>
<dbReference type="InterPro" id="IPR012677">
    <property type="entry name" value="Nucleotide-bd_a/b_plait_sf"/>
</dbReference>
<dbReference type="InterPro" id="IPR001878">
    <property type="entry name" value="Znf_CCHC"/>
</dbReference>
<feature type="compositionally biased region" description="Basic and acidic residues" evidence="3">
    <location>
        <begin position="278"/>
        <end position="296"/>
    </location>
</feature>
<dbReference type="SUPFAM" id="SSF57756">
    <property type="entry name" value="Retrovirus zinc finger-like domains"/>
    <property type="match status" value="1"/>
</dbReference>
<dbReference type="InterPro" id="IPR000504">
    <property type="entry name" value="RRM_dom"/>
</dbReference>
<dbReference type="Proteomes" id="UP001419268">
    <property type="component" value="Unassembled WGS sequence"/>
</dbReference>
<dbReference type="SMART" id="SM00360">
    <property type="entry name" value="RRM"/>
    <property type="match status" value="1"/>
</dbReference>
<proteinExistence type="predicted"/>
<sequence length="699" mass="78559">MSLFIGNLSPRVRRDEVERAFHRFGHCKIQIRDGFGFAHYDLPGNAGNALRALRGRIICGNPINLTWANKQPKPFQRNIGGSRFREPHFGNGSRRREDYGTRRTDSRNQLALNANAEQSFEREEELDLNNCLDQEAGHSRGDVVDHEGDNHLDAKENLVDQGATIEPNHGESGRWGESGGNPLDGNEVENGLSFDRYDPYHGHDRTNEGKDNHLTSSYDSYALGSLREKALVERPGDATSKPLDDSEIQHRCFLCGKIGHMKLNCPYGDLKGQEKFTRFDRRPENDDSFKAQGKTELKRRRIKSLEKSNSSGKQHRRDRNIESSGLGKRGKLNMSENSSELKESHKSTLGRDSKRKKKHHEEVGGSTKCHRGRKGKDSGPSSLLSDSTSSSLCSHSHSSYLGVSPTTRSTRSRSRRASSKSSSYLRSKGSRSRSRSRSLSSLSLTVSRGKPSRPSPNKAVTKETSASPRSCVEKDANHKHKQLLTDKVQPSNGEASLDICKQVIRNETTEEENRLKLEDDVCKNHQEILHEDECLSHRRTVNEANTPCMTPPERGAFAANGWFLKSMVQRRNSEDCQPAKTLDILAPVEKLDMDVPTSQFKSSLSISSEEMYTVLKHHGLSVPEETDRSLTAGAYFGSARMWPWEIIYYRRLKKGPISIENYNKRIAQNEAFGIVDRYVRSSSGWGEGNHDTIFSTSTC</sequence>
<feature type="compositionally biased region" description="Low complexity" evidence="3">
    <location>
        <begin position="437"/>
        <end position="448"/>
    </location>
</feature>
<dbReference type="AlphaFoldDB" id="A0AAP0KQE8"/>
<feature type="region of interest" description="Disordered" evidence="3">
    <location>
        <begin position="278"/>
        <end position="490"/>
    </location>
</feature>
<dbReference type="PANTHER" id="PTHR48038:SF2">
    <property type="entry name" value="OS02G0536400 PROTEIN"/>
    <property type="match status" value="1"/>
</dbReference>
<evidence type="ECO:0000256" key="3">
    <source>
        <dbReference type="SAM" id="MobiDB-lite"/>
    </source>
</evidence>
<feature type="region of interest" description="Disordered" evidence="3">
    <location>
        <begin position="74"/>
        <end position="105"/>
    </location>
</feature>
<gene>
    <name evidence="6" type="ORF">Scep_003390</name>
</gene>
<name>A0AAP0KQE8_9MAGN</name>
<feature type="compositionally biased region" description="Basic and acidic residues" evidence="3">
    <location>
        <begin position="195"/>
        <end position="213"/>
    </location>
</feature>
<feature type="domain" description="CCHC-type" evidence="5">
    <location>
        <begin position="251"/>
        <end position="266"/>
    </location>
</feature>
<evidence type="ECO:0000259" key="4">
    <source>
        <dbReference type="PROSITE" id="PS50102"/>
    </source>
</evidence>
<keyword evidence="1" id="KW-0863">Zinc-finger</keyword>
<feature type="compositionally biased region" description="Basic and acidic residues" evidence="3">
    <location>
        <begin position="339"/>
        <end position="352"/>
    </location>
</feature>
<dbReference type="EMBL" id="JBBNAG010000002">
    <property type="protein sequence ID" value="KAK9156816.1"/>
    <property type="molecule type" value="Genomic_DNA"/>
</dbReference>
<dbReference type="PROSITE" id="PS50158">
    <property type="entry name" value="ZF_CCHC"/>
    <property type="match status" value="1"/>
</dbReference>
<dbReference type="Pfam" id="PF00076">
    <property type="entry name" value="RRM_1"/>
    <property type="match status" value="1"/>
</dbReference>
<keyword evidence="1" id="KW-0862">Zinc</keyword>
<dbReference type="Gene3D" id="3.30.70.330">
    <property type="match status" value="1"/>
</dbReference>
<dbReference type="PANTHER" id="PTHR48038">
    <property type="entry name" value="RIBONUCLEOPROTEIN RB97D"/>
    <property type="match status" value="1"/>
</dbReference>
<feature type="region of interest" description="Disordered" evidence="3">
    <location>
        <begin position="164"/>
        <end position="216"/>
    </location>
</feature>
<dbReference type="SUPFAM" id="SSF54928">
    <property type="entry name" value="RNA-binding domain, RBD"/>
    <property type="match status" value="1"/>
</dbReference>
<accession>A0AAP0KQE8</accession>
<organism evidence="6 7">
    <name type="scientific">Stephania cephalantha</name>
    <dbReference type="NCBI Taxonomy" id="152367"/>
    <lineage>
        <taxon>Eukaryota</taxon>
        <taxon>Viridiplantae</taxon>
        <taxon>Streptophyta</taxon>
        <taxon>Embryophyta</taxon>
        <taxon>Tracheophyta</taxon>
        <taxon>Spermatophyta</taxon>
        <taxon>Magnoliopsida</taxon>
        <taxon>Ranunculales</taxon>
        <taxon>Menispermaceae</taxon>
        <taxon>Menispermoideae</taxon>
        <taxon>Cissampelideae</taxon>
        <taxon>Stephania</taxon>
    </lineage>
</organism>
<evidence type="ECO:0000259" key="5">
    <source>
        <dbReference type="PROSITE" id="PS50158"/>
    </source>
</evidence>
<evidence type="ECO:0000256" key="2">
    <source>
        <dbReference type="PROSITE-ProRule" id="PRU00176"/>
    </source>
</evidence>
<protein>
    <submittedName>
        <fullName evidence="6">Uncharacterized protein</fullName>
    </submittedName>
</protein>
<comment type="caution">
    <text evidence="6">The sequence shown here is derived from an EMBL/GenBank/DDBJ whole genome shotgun (WGS) entry which is preliminary data.</text>
</comment>
<dbReference type="GO" id="GO:0008270">
    <property type="term" value="F:zinc ion binding"/>
    <property type="evidence" value="ECO:0007669"/>
    <property type="project" value="UniProtKB-KW"/>
</dbReference>
<evidence type="ECO:0000256" key="1">
    <source>
        <dbReference type="PROSITE-ProRule" id="PRU00047"/>
    </source>
</evidence>
<keyword evidence="1" id="KW-0479">Metal-binding</keyword>
<feature type="domain" description="RRM" evidence="4">
    <location>
        <begin position="1"/>
        <end position="70"/>
    </location>
</feature>
<dbReference type="GO" id="GO:0003723">
    <property type="term" value="F:RNA binding"/>
    <property type="evidence" value="ECO:0007669"/>
    <property type="project" value="UniProtKB-UniRule"/>
</dbReference>
<feature type="compositionally biased region" description="Low complexity" evidence="3">
    <location>
        <begin position="378"/>
        <end position="409"/>
    </location>
</feature>
<keyword evidence="7" id="KW-1185">Reference proteome</keyword>
<feature type="compositionally biased region" description="Basic and acidic residues" evidence="3">
    <location>
        <begin position="83"/>
        <end position="105"/>
    </location>
</feature>
<dbReference type="PROSITE" id="PS50102">
    <property type="entry name" value="RRM"/>
    <property type="match status" value="1"/>
</dbReference>
<reference evidence="6 7" key="1">
    <citation type="submission" date="2024-01" db="EMBL/GenBank/DDBJ databases">
        <title>Genome assemblies of Stephania.</title>
        <authorList>
            <person name="Yang L."/>
        </authorList>
    </citation>
    <scope>NUCLEOTIDE SEQUENCE [LARGE SCALE GENOMIC DNA]</scope>
    <source>
        <strain evidence="6">JXDWG</strain>
        <tissue evidence="6">Leaf</tissue>
    </source>
</reference>
<dbReference type="InterPro" id="IPR036875">
    <property type="entry name" value="Znf_CCHC_sf"/>
</dbReference>